<name>A0AAV6FVA8_9TELE</name>
<dbReference type="Gene3D" id="3.40.850.10">
    <property type="entry name" value="Kinesin motor domain"/>
    <property type="match status" value="1"/>
</dbReference>
<feature type="binding site" evidence="10">
    <location>
        <begin position="140"/>
        <end position="147"/>
    </location>
    <ligand>
        <name>ATP</name>
        <dbReference type="ChEBI" id="CHEBI:30616"/>
    </ligand>
</feature>
<evidence type="ECO:0000313" key="15">
    <source>
        <dbReference type="Proteomes" id="UP000823561"/>
    </source>
</evidence>
<dbReference type="InterPro" id="IPR036961">
    <property type="entry name" value="Kinesin_motor_dom_sf"/>
</dbReference>
<keyword evidence="5 10" id="KW-0547">Nucleotide-binding</keyword>
<sequence>MDTCMNTKMERLESEDVADLKKDLLSEFSDMSDGQNSTTEAKEHLKVYLRIRPFTSFETENGESQDCVAIETPDTVLLKAPTMSLSSRLSDKSASQTAQRFQFSQVYGPDTTQKEMFDGTVKTLVKDVLEGGNSLVFTYGVTNAGKTYTFLGPETNAGILPRSLNVIFSSIEGHIYTQMNLKPQRCREFIRLAADQQSEEATMKRSLFRLLKESDARNTSSQSNSRINPEGSTLSEIDGSLMEDGFNLDLEEHTKFSVWVSFCEIYNENIHDLLEPVPTGAARRPALRLSQDVKGNLFVKDLRWVQVNSAEEAYKIMKVGKKNQSFSSTKLNQLSSRSHSIFSIRVMRIDDVGLPRVKTVSELSLCDLAGSERCAKTQNVGDRLKEAGNINTSLLTLGKCINILRHNQQAKVPQLVPFRESKLTHYLQSYFMGRGKACMIVNVNQCASVYDETLNVLKFSAVAQKVVVLSTKTIPVVEVGKKGERKVSFIINNAEHRNLERKLRRSSLVQWDSSLEDVQEDEDDWEEEEDDSVTDLVEPYEEQLRLVGELKEELQKVKSDNMLVECRIREEVTNDFSELFTQMEADFSERLAKEKAMIEERCERRLELLKELVKKNSRHDEDEDGVQSNDEQCLDEMIDSMCSDVESIRKDAEAAQSCLVSHPAPAPAPIAMLSDLQRKVTELTQELIQSQSLLSKKTSELDKQQKQSREELEETKKKLQSQEVRCEEQMAMCHQKDSMVSKLQATIDMQTEATTKDRALIDSIRKELLELRAKCTCTGAGGRSSQTETRKRRQQQGEGLDEQPPLKKGAVDDCDLSELSDPSEVKGQPEVTQAESQLKGERLAESEQRRQSLELRLRDVAAQLMDRQRAHDQVLREKEELDREVNILQSKSREQVRTLAELEAEVSTTKAQLQVTQGQDAEELERTCKELSAAKAQMATQEAEVREKTALIENLSQEVQQLRGKVAAVTTDLSHLDDKVKQRQEMDDKEASFSSKDKELCQREKELSEREAELKVLQEQCRAPGHDRHAELEKALGLQEATLSQKEQELEEKLATTEAQLAEKEEALEEKLAMKSAEHSQREEARERRLALREAELSQREEALERKLADQEAELEKRTALREAEFLQKDEELRSTLTAKEEELSKREGEVEKAQAHQEAVATQSKSEASSSSSQKELASREVELASKEALLSQKEEELSRLQRSLKEAQERAEEAESAAVQEARRKEVERRRELLAVAEEAIAQKDGELQKRAQEINRLKEELKVGTDKVQSLALDLQRREDDSSDLKEKLVDSKKQIQQVQKEISSMRDVEKSLRQKVQDLEKTRAQLQKDLSSRDRAIHMLKSEQSADKSDETLQLYQKACKDLQALDQVIEDMRMVLTEQEETQNQMDLELEAQLDQNQQLTQEVEKLKTLLLKQDSRRDVGMTGEMDTQAREELAQAQENLKLSSEKSQTDRKKWLDEKMVLIRQAKEAEEKRNQEMRRRRPNARTPAADGGCPVRSPRRTVKKWLDEKMVLIRQAKEAEEKRNQEMRRFADERERHARQQTELEAMSERLRERDQEMERWRKDRDTLVSALEVQLRKLVASNMEKDQQLQRLQHSNDSQPLEGEASVEQLRKLLSDREAEILHLKDQLRTSTQPGHSDPAPPPPQRDSSTQTNLVAEPEKVSDISTGKLLDSSTLRQQREKSRGSVISQSSSGGYPSVLESSEISTETGRRSRFPRPELEISFSPLQPDRLALRRQGDDEAITVKIKRSARKRKSTDIEKSFSLRKKISKSNNKATPQTPKQNTQDAVDSENKRNTRSRLTPKLAMHQEESPAPSSKASHGSQSSLRSGREGKLQKIGDFLQSSPTFLGSKAKKIMGLVSGRSDVDGGTSSKRPKKKLYHPAISAPMDIPANQIIGRETEERESDHLVIKRRLRSRFGK</sequence>
<dbReference type="PROSITE" id="PS50067">
    <property type="entry name" value="KINESIN_MOTOR_2"/>
    <property type="match status" value="1"/>
</dbReference>
<evidence type="ECO:0000256" key="10">
    <source>
        <dbReference type="PROSITE-ProRule" id="PRU00283"/>
    </source>
</evidence>
<dbReference type="GO" id="GO:0090307">
    <property type="term" value="P:mitotic spindle assembly"/>
    <property type="evidence" value="ECO:0007669"/>
    <property type="project" value="TreeGrafter"/>
</dbReference>
<evidence type="ECO:0000256" key="6">
    <source>
        <dbReference type="ARBA" id="ARBA00022840"/>
    </source>
</evidence>
<evidence type="ECO:0000256" key="9">
    <source>
        <dbReference type="ARBA" id="ARBA00023212"/>
    </source>
</evidence>
<keyword evidence="6 10" id="KW-0067">ATP-binding</keyword>
<dbReference type="EMBL" id="JADWDJ010000018">
    <property type="protein sequence ID" value="KAG5266424.1"/>
    <property type="molecule type" value="Genomic_DNA"/>
</dbReference>
<comment type="caution">
    <text evidence="14">The sequence shown here is derived from an EMBL/GenBank/DDBJ whole genome shotgun (WGS) entry which is preliminary data.</text>
</comment>
<feature type="compositionally biased region" description="Polar residues" evidence="12">
    <location>
        <begin position="1776"/>
        <end position="1793"/>
    </location>
</feature>
<feature type="compositionally biased region" description="Polar residues" evidence="12">
    <location>
        <begin position="217"/>
        <end position="234"/>
    </location>
</feature>
<reference evidence="14" key="1">
    <citation type="submission" date="2020-10" db="EMBL/GenBank/DDBJ databases">
        <title>Chromosome-scale genome assembly of the Allis shad, Alosa alosa.</title>
        <authorList>
            <person name="Margot Z."/>
            <person name="Christophe K."/>
            <person name="Cabau C."/>
            <person name="Louis A."/>
            <person name="Berthelot C."/>
            <person name="Parey E."/>
            <person name="Roest Crollius H."/>
            <person name="Montfort J."/>
            <person name="Robinson-Rechavi M."/>
            <person name="Bucao C."/>
            <person name="Bouchez O."/>
            <person name="Gislard M."/>
            <person name="Lluch J."/>
            <person name="Milhes M."/>
            <person name="Lampietro C."/>
            <person name="Lopez Roques C."/>
            <person name="Donnadieu C."/>
            <person name="Braasch I."/>
            <person name="Desvignes T."/>
            <person name="Postlethwait J."/>
            <person name="Bobe J."/>
            <person name="Guiguen Y."/>
        </authorList>
    </citation>
    <scope>NUCLEOTIDE SEQUENCE</scope>
    <source>
        <strain evidence="14">M-15738</strain>
        <tissue evidence="14">Blood</tissue>
    </source>
</reference>
<keyword evidence="7 11" id="KW-0175">Coiled coil</keyword>
<keyword evidence="2" id="KW-0963">Cytoplasm</keyword>
<evidence type="ECO:0000256" key="2">
    <source>
        <dbReference type="ARBA" id="ARBA00022490"/>
    </source>
</evidence>
<dbReference type="GO" id="GO:0051231">
    <property type="term" value="P:spindle elongation"/>
    <property type="evidence" value="ECO:0007669"/>
    <property type="project" value="TreeGrafter"/>
</dbReference>
<feature type="compositionally biased region" description="Low complexity" evidence="12">
    <location>
        <begin position="1164"/>
        <end position="1177"/>
    </location>
</feature>
<dbReference type="GO" id="GO:0007018">
    <property type="term" value="P:microtubule-based movement"/>
    <property type="evidence" value="ECO:0007669"/>
    <property type="project" value="InterPro"/>
</dbReference>
<dbReference type="InterPro" id="IPR019821">
    <property type="entry name" value="Kinesin_motor_CS"/>
</dbReference>
<gene>
    <name evidence="14" type="ORF">AALO_G00231920</name>
</gene>
<evidence type="ECO:0000256" key="11">
    <source>
        <dbReference type="SAM" id="Coils"/>
    </source>
</evidence>
<feature type="compositionally biased region" description="Polar residues" evidence="12">
    <location>
        <begin position="1819"/>
        <end position="1833"/>
    </location>
</feature>
<keyword evidence="3" id="KW-0597">Phosphoprotein</keyword>
<feature type="compositionally biased region" description="Basic and acidic residues" evidence="12">
    <location>
        <begin position="1046"/>
        <end position="1090"/>
    </location>
</feature>
<feature type="compositionally biased region" description="Basic and acidic residues" evidence="12">
    <location>
        <begin position="1122"/>
        <end position="1156"/>
    </location>
</feature>
<evidence type="ECO:0000256" key="3">
    <source>
        <dbReference type="ARBA" id="ARBA00022553"/>
    </source>
</evidence>
<organism evidence="14 15">
    <name type="scientific">Alosa alosa</name>
    <name type="common">allis shad</name>
    <dbReference type="NCBI Taxonomy" id="278164"/>
    <lineage>
        <taxon>Eukaryota</taxon>
        <taxon>Metazoa</taxon>
        <taxon>Chordata</taxon>
        <taxon>Craniata</taxon>
        <taxon>Vertebrata</taxon>
        <taxon>Euteleostomi</taxon>
        <taxon>Actinopterygii</taxon>
        <taxon>Neopterygii</taxon>
        <taxon>Teleostei</taxon>
        <taxon>Clupei</taxon>
        <taxon>Clupeiformes</taxon>
        <taxon>Clupeoidei</taxon>
        <taxon>Clupeidae</taxon>
        <taxon>Alosa</taxon>
    </lineage>
</organism>
<keyword evidence="9" id="KW-0206">Cytoskeleton</keyword>
<dbReference type="PRINTS" id="PR00380">
    <property type="entry name" value="KINESINHEAVY"/>
</dbReference>
<dbReference type="SUPFAM" id="SSF52540">
    <property type="entry name" value="P-loop containing nucleoside triphosphate hydrolases"/>
    <property type="match status" value="1"/>
</dbReference>
<feature type="compositionally biased region" description="Low complexity" evidence="12">
    <location>
        <begin position="1690"/>
        <end position="1703"/>
    </location>
</feature>
<comment type="similarity">
    <text evidence="10">Belongs to the TRAFAC class myosin-kinesin ATPase superfamily. Kinesin family.</text>
</comment>
<dbReference type="Pfam" id="PF00225">
    <property type="entry name" value="Kinesin"/>
    <property type="match status" value="1"/>
</dbReference>
<dbReference type="PROSITE" id="PS00411">
    <property type="entry name" value="KINESIN_MOTOR_1"/>
    <property type="match status" value="1"/>
</dbReference>
<dbReference type="PANTHER" id="PTHR47970:SF29">
    <property type="entry name" value="KINESIN FAMILY MEMBER 20B"/>
    <property type="match status" value="1"/>
</dbReference>
<dbReference type="GO" id="GO:0005524">
    <property type="term" value="F:ATP binding"/>
    <property type="evidence" value="ECO:0007669"/>
    <property type="project" value="UniProtKB-UniRule"/>
</dbReference>
<feature type="region of interest" description="Disordered" evidence="12">
    <location>
        <begin position="1474"/>
        <end position="1503"/>
    </location>
</feature>
<feature type="compositionally biased region" description="Polar residues" evidence="12">
    <location>
        <begin position="1595"/>
        <end position="1605"/>
    </location>
</feature>
<feature type="compositionally biased region" description="Basic and acidic residues" evidence="12">
    <location>
        <begin position="1194"/>
        <end position="1215"/>
    </location>
</feature>
<comment type="subcellular location">
    <subcellularLocation>
        <location evidence="1">Cytoplasm</location>
        <location evidence="1">Cytoskeleton</location>
        <location evidence="1">Spindle</location>
    </subcellularLocation>
</comment>
<dbReference type="GO" id="GO:0008574">
    <property type="term" value="F:plus-end-directed microtubule motor activity"/>
    <property type="evidence" value="ECO:0007669"/>
    <property type="project" value="TreeGrafter"/>
</dbReference>
<feature type="compositionally biased region" description="Basic residues" evidence="12">
    <location>
        <begin position="1751"/>
        <end position="1760"/>
    </location>
</feature>
<evidence type="ECO:0000256" key="4">
    <source>
        <dbReference type="ARBA" id="ARBA00022701"/>
    </source>
</evidence>
<keyword evidence="8 10" id="KW-0505">Motor protein</keyword>
<feature type="region of interest" description="Disordered" evidence="12">
    <location>
        <begin position="980"/>
        <end position="1005"/>
    </location>
</feature>
<evidence type="ECO:0000256" key="7">
    <source>
        <dbReference type="ARBA" id="ARBA00023054"/>
    </source>
</evidence>
<feature type="region of interest" description="Disordered" evidence="12">
    <location>
        <begin position="214"/>
        <end position="234"/>
    </location>
</feature>
<dbReference type="InterPro" id="IPR047149">
    <property type="entry name" value="KIF11-like"/>
</dbReference>
<dbReference type="GO" id="GO:0005634">
    <property type="term" value="C:nucleus"/>
    <property type="evidence" value="ECO:0007669"/>
    <property type="project" value="TreeGrafter"/>
</dbReference>
<feature type="domain" description="Kinesin motor" evidence="13">
    <location>
        <begin position="44"/>
        <end position="466"/>
    </location>
</feature>
<feature type="coiled-coil region" evidence="11">
    <location>
        <begin position="508"/>
        <end position="560"/>
    </location>
</feature>
<dbReference type="CDD" id="cd21786">
    <property type="entry name" value="RBD_KIF20B"/>
    <property type="match status" value="1"/>
</dbReference>
<protein>
    <recommendedName>
        <fullName evidence="13">Kinesin motor domain-containing protein</fullName>
    </recommendedName>
</protein>
<feature type="compositionally biased region" description="Basic and acidic residues" evidence="12">
    <location>
        <begin position="697"/>
        <end position="717"/>
    </location>
</feature>
<feature type="region of interest" description="Disordered" evidence="12">
    <location>
        <begin position="695"/>
        <end position="719"/>
    </location>
</feature>
<evidence type="ECO:0000313" key="14">
    <source>
        <dbReference type="EMBL" id="KAG5266424.1"/>
    </source>
</evidence>
<evidence type="ECO:0000256" key="8">
    <source>
        <dbReference type="ARBA" id="ARBA00023175"/>
    </source>
</evidence>
<feature type="region of interest" description="Disordered" evidence="12">
    <location>
        <begin position="1524"/>
        <end position="1558"/>
    </location>
</feature>
<accession>A0AAV6FVA8</accession>
<keyword evidence="4" id="KW-0493">Microtubule</keyword>
<evidence type="ECO:0000256" key="1">
    <source>
        <dbReference type="ARBA" id="ARBA00004186"/>
    </source>
</evidence>
<proteinExistence type="inferred from homology"/>
<feature type="region of interest" description="Disordered" evidence="12">
    <location>
        <begin position="1627"/>
        <end position="1837"/>
    </location>
</feature>
<evidence type="ECO:0000256" key="5">
    <source>
        <dbReference type="ARBA" id="ARBA00022741"/>
    </source>
</evidence>
<feature type="region of interest" description="Disordered" evidence="12">
    <location>
        <begin position="1591"/>
        <end position="1612"/>
    </location>
</feature>
<feature type="compositionally biased region" description="Basic and acidic residues" evidence="12">
    <location>
        <begin position="1178"/>
        <end position="1187"/>
    </location>
</feature>
<dbReference type="SMART" id="SM00129">
    <property type="entry name" value="KISc"/>
    <property type="match status" value="1"/>
</dbReference>
<dbReference type="GO" id="GO:0008017">
    <property type="term" value="F:microtubule binding"/>
    <property type="evidence" value="ECO:0007669"/>
    <property type="project" value="InterPro"/>
</dbReference>
<dbReference type="InterPro" id="IPR001752">
    <property type="entry name" value="Kinesin_motor_dom"/>
</dbReference>
<dbReference type="GO" id="GO:0072686">
    <property type="term" value="C:mitotic spindle"/>
    <property type="evidence" value="ECO:0007669"/>
    <property type="project" value="TreeGrafter"/>
</dbReference>
<dbReference type="PANTHER" id="PTHR47970">
    <property type="entry name" value="KINESIN-LIKE PROTEIN KIF11"/>
    <property type="match status" value="1"/>
</dbReference>
<evidence type="ECO:0000256" key="12">
    <source>
        <dbReference type="SAM" id="MobiDB-lite"/>
    </source>
</evidence>
<evidence type="ECO:0000259" key="13">
    <source>
        <dbReference type="PROSITE" id="PS50067"/>
    </source>
</evidence>
<feature type="region of interest" description="Disordered" evidence="12">
    <location>
        <begin position="1040"/>
        <end position="1090"/>
    </location>
</feature>
<dbReference type="GO" id="GO:0005876">
    <property type="term" value="C:spindle microtubule"/>
    <property type="evidence" value="ECO:0007669"/>
    <property type="project" value="TreeGrafter"/>
</dbReference>
<feature type="region of interest" description="Disordered" evidence="12">
    <location>
        <begin position="1122"/>
        <end position="1226"/>
    </location>
</feature>
<dbReference type="Proteomes" id="UP000823561">
    <property type="component" value="Chromosome 18"/>
</dbReference>
<dbReference type="InterPro" id="IPR027417">
    <property type="entry name" value="P-loop_NTPase"/>
</dbReference>
<feature type="region of interest" description="Disordered" evidence="12">
    <location>
        <begin position="1869"/>
        <end position="1897"/>
    </location>
</feature>
<keyword evidence="15" id="KW-1185">Reference proteome</keyword>
<feature type="region of interest" description="Disordered" evidence="12">
    <location>
        <begin position="778"/>
        <end position="846"/>
    </location>
</feature>